<comment type="caution">
    <text evidence="1">The sequence shown here is derived from an EMBL/GenBank/DDBJ whole genome shotgun (WGS) entry which is preliminary data.</text>
</comment>
<gene>
    <name evidence="1" type="ORF">J545_3653</name>
</gene>
<organism evidence="1 2">
    <name type="scientific">Acinetobacter baumannii 1462234</name>
    <dbReference type="NCBI Taxonomy" id="1310646"/>
    <lineage>
        <taxon>Bacteria</taxon>
        <taxon>Pseudomonadati</taxon>
        <taxon>Pseudomonadota</taxon>
        <taxon>Gammaproteobacteria</taxon>
        <taxon>Moraxellales</taxon>
        <taxon>Moraxellaceae</taxon>
        <taxon>Acinetobacter</taxon>
        <taxon>Acinetobacter calcoaceticus/baumannii complex</taxon>
    </lineage>
</organism>
<accession>A0A9P2XGJ7</accession>
<evidence type="ECO:0000313" key="2">
    <source>
        <dbReference type="Proteomes" id="UP000020865"/>
    </source>
</evidence>
<dbReference type="AlphaFoldDB" id="A0A9P2XGJ7"/>
<dbReference type="EMBL" id="JEWR01000093">
    <property type="protein sequence ID" value="EXB56880.1"/>
    <property type="molecule type" value="Genomic_DNA"/>
</dbReference>
<protein>
    <submittedName>
        <fullName evidence="1">Uncharacterized protein</fullName>
    </submittedName>
</protein>
<proteinExistence type="predicted"/>
<feature type="non-terminal residue" evidence="1">
    <location>
        <position position="51"/>
    </location>
</feature>
<name>A0A9P2XGJ7_ACIBA</name>
<reference evidence="1 2" key="1">
    <citation type="submission" date="2014-02" db="EMBL/GenBank/DDBJ databases">
        <title>Comparative genomics and transcriptomics to identify genetic mechanisms underlying the emergence of carbapenem resistant Acinetobacter baumannii (CRAb).</title>
        <authorList>
            <person name="Harris A.D."/>
            <person name="Johnson K.J."/>
            <person name="George J."/>
            <person name="Shefchek K."/>
            <person name="Daugherty S.C."/>
            <person name="Parankush S."/>
            <person name="Sadzewicz L."/>
            <person name="Tallon L."/>
            <person name="Sengamalay N."/>
            <person name="Hazen T.H."/>
            <person name="Rasko D.A."/>
        </authorList>
    </citation>
    <scope>NUCLEOTIDE SEQUENCE [LARGE SCALE GENOMIC DNA]</scope>
    <source>
        <strain evidence="1 2">1462234</strain>
    </source>
</reference>
<dbReference type="Proteomes" id="UP000020865">
    <property type="component" value="Unassembled WGS sequence"/>
</dbReference>
<evidence type="ECO:0000313" key="1">
    <source>
        <dbReference type="EMBL" id="EXB56880.1"/>
    </source>
</evidence>
<sequence>MEEFEQWYLDTYYKPYGFVPPANLFERYEDTYIRENVYQHNLVWQHLQAKV</sequence>